<name>A0A2X0N5U3_9BASI</name>
<feature type="transmembrane region" description="Helical" evidence="2">
    <location>
        <begin position="456"/>
        <end position="474"/>
    </location>
</feature>
<feature type="compositionally biased region" description="Low complexity" evidence="1">
    <location>
        <begin position="221"/>
        <end position="233"/>
    </location>
</feature>
<evidence type="ECO:0000256" key="2">
    <source>
        <dbReference type="SAM" id="Phobius"/>
    </source>
</evidence>
<gene>
    <name evidence="3" type="ORF">BZ3500_MVSOF-1268-A1-R1_CHR9G10447</name>
</gene>
<evidence type="ECO:0000313" key="4">
    <source>
        <dbReference type="Proteomes" id="UP000249723"/>
    </source>
</evidence>
<dbReference type="AlphaFoldDB" id="A0A2X0N5U3"/>
<feature type="compositionally biased region" description="Low complexity" evidence="1">
    <location>
        <begin position="116"/>
        <end position="131"/>
    </location>
</feature>
<feature type="region of interest" description="Disordered" evidence="1">
    <location>
        <begin position="41"/>
        <end position="233"/>
    </location>
</feature>
<feature type="compositionally biased region" description="Polar residues" evidence="1">
    <location>
        <begin position="271"/>
        <end position="289"/>
    </location>
</feature>
<dbReference type="PANTHER" id="PTHR37490:SF1">
    <property type="entry name" value="GLYCOSYLTRANSFERASE 2-LIKE DOMAIN-CONTAINING PROTEIN"/>
    <property type="match status" value="1"/>
</dbReference>
<feature type="region of interest" description="Disordered" evidence="1">
    <location>
        <begin position="268"/>
        <end position="306"/>
    </location>
</feature>
<evidence type="ECO:0000256" key="1">
    <source>
        <dbReference type="SAM" id="MobiDB-lite"/>
    </source>
</evidence>
<feature type="transmembrane region" description="Helical" evidence="2">
    <location>
        <begin position="423"/>
        <end position="444"/>
    </location>
</feature>
<keyword evidence="2" id="KW-0472">Membrane</keyword>
<sequence length="1025" mass="110417">MSIVSPSSFGAQTLSRLSLSLLKSWSMYGYVPRGDRHLEIGTDSLARPGSDRLPRRTVDDDHHGSVEGETRAPASAAISLSSGCPPPPPSPSSLSPSHPDITQDRAQAQADDEVLPSPSSPSMAPSPTTASGAHPFHLDRESQRDQQRDHPTHHPHMMHATASSSAHGTGTGNGSRTHRSPDMRRKAELNAPPRLSPNGNKRVRPSNSQSASSAETGSDHAAANGGAGADQAIASDSHDVGDFTAVQHTNPSNPDDWAKRTASFEAHSNLKRSSQWDGPTVSSPGPSSHFNHHHERPPSPSGGASSVWAHSPIAVGSTLLYILFNTISTTKLPSAVLDHPEASLTIPLCHFLVLGLLASVHGRVRSDKSPFARPWRMWVMPYVGSIHTDSRRVWTSRVLGLTSSMSLMASMRAVSLLDGRVSAAVEIIPFMLMLAVSTPLNSLLPNSTRAGLPNQTLSTIAISTAFLVAFSLIGAPADPIGLSAALIRVPIEATRIVVLREALLDPNHAGEMLIGAASVAFVTTLIPGIVPLIHQLDQLHDVWSPQSTSDLLAFSGWYLLSQLVLLASLAYASSALYSAIALFPRNFSLLILSTMDRYGVPLRASWSQMAIVLACGTFAILCADPDTVASYSCLATRATRLVHPVTQSRGKYSHLPSSSADIPMASSPIIPSLSPKKQYPPSSSHSTSISLRAAILPLLPSLYFIIQHPSSGLRLEMACRALPATARGSLCSVPKINGITSRSVDLVVSYYKEDTQAAKEHIAAMRAVPFVQDRDHKVLVYDKGQNDENTLREALGLLLHDEVIRLPNVGREGATYLQHVLRHYNATVALLDAEINTCAAAQHIAPRDAHRVLADHTFFLQPHLAWHWIAKPRIDLVGPDTGFAHFGPLLRTDCGVDGRGRGTYEYVKAFYSIFTGNICPPTGQLVSSICFAVSAWSAQFAVSRRRIMANEYARYAHVSSLLEARDGHWIHDLWGANNSGGSSNPAIGHHLERSWPIVFGCTDPMIADQCPDDVHQKDKCQCLDS</sequence>
<accession>A0A2X0N5U3</accession>
<feature type="compositionally biased region" description="Basic and acidic residues" evidence="1">
    <location>
        <begin position="136"/>
        <end position="152"/>
    </location>
</feature>
<feature type="transmembrane region" description="Helical" evidence="2">
    <location>
        <begin position="556"/>
        <end position="583"/>
    </location>
</feature>
<keyword evidence="2" id="KW-0812">Transmembrane</keyword>
<feature type="compositionally biased region" description="Basic and acidic residues" evidence="1">
    <location>
        <begin position="179"/>
        <end position="188"/>
    </location>
</feature>
<feature type="compositionally biased region" description="Basic and acidic residues" evidence="1">
    <location>
        <begin position="49"/>
        <end position="70"/>
    </location>
</feature>
<dbReference type="STRING" id="289078.A0A2X0N5U3"/>
<dbReference type="PANTHER" id="PTHR37490">
    <property type="entry name" value="EXPRESSED PROTEIN"/>
    <property type="match status" value="1"/>
</dbReference>
<feature type="compositionally biased region" description="Low complexity" evidence="1">
    <location>
        <begin position="158"/>
        <end position="168"/>
    </location>
</feature>
<evidence type="ECO:0000313" key="3">
    <source>
        <dbReference type="EMBL" id="SDA00107.1"/>
    </source>
</evidence>
<reference evidence="4" key="1">
    <citation type="submission" date="2016-10" db="EMBL/GenBank/DDBJ databases">
        <authorList>
            <person name="Jeantristanb JTB J.-T."/>
            <person name="Ricardo R."/>
        </authorList>
    </citation>
    <scope>NUCLEOTIDE SEQUENCE [LARGE SCALE GENOMIC DNA]</scope>
</reference>
<feature type="transmembrane region" description="Helical" evidence="2">
    <location>
        <begin position="512"/>
        <end position="536"/>
    </location>
</feature>
<proteinExistence type="predicted"/>
<dbReference type="EMBL" id="FMWP01000107">
    <property type="protein sequence ID" value="SDA00107.1"/>
    <property type="molecule type" value="Genomic_DNA"/>
</dbReference>
<keyword evidence="2" id="KW-1133">Transmembrane helix</keyword>
<organism evidence="3 4">
    <name type="scientific">Microbotryum saponariae</name>
    <dbReference type="NCBI Taxonomy" id="289078"/>
    <lineage>
        <taxon>Eukaryota</taxon>
        <taxon>Fungi</taxon>
        <taxon>Dikarya</taxon>
        <taxon>Basidiomycota</taxon>
        <taxon>Pucciniomycotina</taxon>
        <taxon>Microbotryomycetes</taxon>
        <taxon>Microbotryales</taxon>
        <taxon>Microbotryaceae</taxon>
        <taxon>Microbotryum</taxon>
    </lineage>
</organism>
<dbReference type="OrthoDB" id="28755at2759"/>
<keyword evidence="4" id="KW-1185">Reference proteome</keyword>
<dbReference type="Proteomes" id="UP000249723">
    <property type="component" value="Unassembled WGS sequence"/>
</dbReference>
<protein>
    <submittedName>
        <fullName evidence="3">BZ3500_MvSof-1268-A1-R1_Chr9g10447 protein</fullName>
    </submittedName>
</protein>
<feature type="compositionally biased region" description="Polar residues" evidence="1">
    <location>
        <begin position="205"/>
        <end position="216"/>
    </location>
</feature>